<dbReference type="Proteomes" id="UP000295717">
    <property type="component" value="Unassembled WGS sequence"/>
</dbReference>
<name>A0A4V2V1D0_9GAMM</name>
<dbReference type="AlphaFoldDB" id="A0A4V2V1D0"/>
<feature type="domain" description="DUF6602" evidence="1">
    <location>
        <begin position="62"/>
        <end position="156"/>
    </location>
</feature>
<proteinExistence type="predicted"/>
<comment type="caution">
    <text evidence="2">The sequence shown here is derived from an EMBL/GenBank/DDBJ whole genome shotgun (WGS) entry which is preliminary data.</text>
</comment>
<evidence type="ECO:0000313" key="2">
    <source>
        <dbReference type="EMBL" id="TCT20732.1"/>
    </source>
</evidence>
<accession>A0A4V2V1D0</accession>
<organism evidence="2 3">
    <name type="scientific">Thiobaca trueperi</name>
    <dbReference type="NCBI Taxonomy" id="127458"/>
    <lineage>
        <taxon>Bacteria</taxon>
        <taxon>Pseudomonadati</taxon>
        <taxon>Pseudomonadota</taxon>
        <taxon>Gammaproteobacteria</taxon>
        <taxon>Chromatiales</taxon>
        <taxon>Chromatiaceae</taxon>
        <taxon>Thiobaca</taxon>
    </lineage>
</organism>
<sequence>MKRDLRKPIPEIVRRNQAPPTGQRVLLEVDGIVSEYSHFDKYERAEHFDARLRAEIDWIERFTSHAPSIGTHYEKILSDLVSEYLPSSVNVGTGFIYDSLREQVSPQIDLLCYNDQSVSPIYQRDDFVIVQPEMVMAVCEVKKTLKCNDLKSWIKKTMGCNMGTMVSKPRGVQSMSIFAYSCPAKTKTIVQNVAEATEEFLNNFVTRTKGGNLALLGIQQLCLPSMYMHDREEFVSVSVERKLPNSIEGQIRITTLKSSGPNGISPFLSYLSTITDSHIGARRDHCSSFLQEIVDEIILDVPVMLLSYMGSTELMRYFPEARSILRKNKAYGVCFSSFEDLGKHANLDSFTGVVGFSWCIDERVTQQGTPADAEKQHGRLP</sequence>
<protein>
    <recommendedName>
        <fullName evidence="1">DUF6602 domain-containing protein</fullName>
    </recommendedName>
</protein>
<dbReference type="EMBL" id="SMAO01000005">
    <property type="protein sequence ID" value="TCT20732.1"/>
    <property type="molecule type" value="Genomic_DNA"/>
</dbReference>
<dbReference type="OrthoDB" id="7053796at2"/>
<evidence type="ECO:0000313" key="3">
    <source>
        <dbReference type="Proteomes" id="UP000295717"/>
    </source>
</evidence>
<keyword evidence="3" id="KW-1185">Reference proteome</keyword>
<reference evidence="2 3" key="1">
    <citation type="submission" date="2019-03" db="EMBL/GenBank/DDBJ databases">
        <title>Genomic Encyclopedia of Type Strains, Phase IV (KMG-IV): sequencing the most valuable type-strain genomes for metagenomic binning, comparative biology and taxonomic classification.</title>
        <authorList>
            <person name="Goeker M."/>
        </authorList>
    </citation>
    <scope>NUCLEOTIDE SEQUENCE [LARGE SCALE GENOMIC DNA]</scope>
    <source>
        <strain evidence="2 3">DSM 13587</strain>
    </source>
</reference>
<dbReference type="Pfam" id="PF20247">
    <property type="entry name" value="DUF6602"/>
    <property type="match status" value="1"/>
</dbReference>
<evidence type="ECO:0000259" key="1">
    <source>
        <dbReference type="Pfam" id="PF20247"/>
    </source>
</evidence>
<dbReference type="RefSeq" id="WP_132977336.1">
    <property type="nucleotide sequence ID" value="NZ_SMAO01000005.1"/>
</dbReference>
<dbReference type="InterPro" id="IPR046537">
    <property type="entry name" value="DUF6602"/>
</dbReference>
<dbReference type="CDD" id="cd21173">
    <property type="entry name" value="NucC-like"/>
    <property type="match status" value="1"/>
</dbReference>
<gene>
    <name evidence="2" type="ORF">EDC35_105171</name>
</gene>